<name>A1B9N3_PARDP</name>
<gene>
    <name evidence="1" type="ordered locus">Pden_4163</name>
</gene>
<dbReference type="STRING" id="318586.Pden_4163"/>
<dbReference type="AlphaFoldDB" id="A1B9N3"/>
<sequence length="331" mass="37504">MRFLQDDPAGIRIVLAADAENRRPDLPADHLPITPDTLLEWQMNGSYTHAIQAHALHHAVRHFDAPTILIDSDTVFHAHPKHLFDRIGPGKTLMHAREGILRDSPEWPEWESLIRNTGGVLAGWPVDRNTVMHNAGVLGLHPSDAALMERVKAAMQEIRAQSSVFTAVQLAASLGFGNETELSDCDDLVEHYWNGPRAYYHYQIKRMFPKILQGGGIEGMNMPLAPLERNPPCRMGNRIAARIKRMRRGGDGEYAYAYLAYLNALSLRRSDMDMANVWAVTALDMLSWGVSRQHQEITTDFSHFSPAGLDAQDWMQPTLRRRWHDYWAART</sequence>
<evidence type="ECO:0000313" key="1">
    <source>
        <dbReference type="EMBL" id="ABL72227.1"/>
    </source>
</evidence>
<proteinExistence type="predicted"/>
<organism evidence="1 2">
    <name type="scientific">Paracoccus denitrificans (strain Pd 1222)</name>
    <dbReference type="NCBI Taxonomy" id="318586"/>
    <lineage>
        <taxon>Bacteria</taxon>
        <taxon>Pseudomonadati</taxon>
        <taxon>Pseudomonadota</taxon>
        <taxon>Alphaproteobacteria</taxon>
        <taxon>Rhodobacterales</taxon>
        <taxon>Paracoccaceae</taxon>
        <taxon>Paracoccus</taxon>
    </lineage>
</organism>
<evidence type="ECO:0000313" key="2">
    <source>
        <dbReference type="Proteomes" id="UP000000361"/>
    </source>
</evidence>
<accession>A1B9N3</accession>
<dbReference type="EMBL" id="CP000490">
    <property type="protein sequence ID" value="ABL72227.1"/>
    <property type="molecule type" value="Genomic_DNA"/>
</dbReference>
<protein>
    <recommendedName>
        <fullName evidence="3">Nucleotide-diphospho-sugar transferase domain-containing protein</fullName>
    </recommendedName>
</protein>
<dbReference type="eggNOG" id="COG1442">
    <property type="taxonomic scope" value="Bacteria"/>
</dbReference>
<dbReference type="Proteomes" id="UP000000361">
    <property type="component" value="Chromosome 2"/>
</dbReference>
<keyword evidence="2" id="KW-1185">Reference proteome</keyword>
<dbReference type="KEGG" id="pde:Pden_4163"/>
<evidence type="ECO:0008006" key="3">
    <source>
        <dbReference type="Google" id="ProtNLM"/>
    </source>
</evidence>
<dbReference type="HOGENOM" id="CLU_801391_0_0_5"/>
<reference evidence="2" key="1">
    <citation type="submission" date="2006-12" db="EMBL/GenBank/DDBJ databases">
        <title>Complete sequence of chromosome 2 of Paracoccus denitrificans PD1222.</title>
        <authorList>
            <person name="Copeland A."/>
            <person name="Lucas S."/>
            <person name="Lapidus A."/>
            <person name="Barry K."/>
            <person name="Detter J.C."/>
            <person name="Glavina del Rio T."/>
            <person name="Hammon N."/>
            <person name="Israni S."/>
            <person name="Dalin E."/>
            <person name="Tice H."/>
            <person name="Pitluck S."/>
            <person name="Munk A.C."/>
            <person name="Brettin T."/>
            <person name="Bruce D."/>
            <person name="Han C."/>
            <person name="Tapia R."/>
            <person name="Gilna P."/>
            <person name="Schmutz J."/>
            <person name="Larimer F."/>
            <person name="Land M."/>
            <person name="Hauser L."/>
            <person name="Kyrpides N."/>
            <person name="Lykidis A."/>
            <person name="Spiro S."/>
            <person name="Richardson D.J."/>
            <person name="Moir J.W.B."/>
            <person name="Ferguson S.J."/>
            <person name="van Spanning R.J.M."/>
            <person name="Richardson P."/>
        </authorList>
    </citation>
    <scope>NUCLEOTIDE SEQUENCE [LARGE SCALE GENOMIC DNA]</scope>
    <source>
        <strain evidence="2">Pd 1222</strain>
    </source>
</reference>
<dbReference type="EnsemblBacteria" id="ABL72227">
    <property type="protein sequence ID" value="ABL72227"/>
    <property type="gene ID" value="Pden_4163"/>
</dbReference>